<feature type="non-terminal residue" evidence="1">
    <location>
        <position position="210"/>
    </location>
</feature>
<sequence>MSGGEKIAMALARHWSKRNMVFVFTSNLGKTIWEKYQILNIKYLVSAFLKNNEKIFFSYCKRVLIILPKIYQLKLNRNTNFVYSVSDFWPDSIPALFLKIKNPKVIWVAGFYLFAPKPWQSDSPYKSSIKRFFIGLAYWFSQLPIYFLIKNMADYVFVTSEPDMEKFITSKRNRDKIVVVQGGVDITTSEKYLKSKKVIPISQRKYDACF</sequence>
<dbReference type="AlphaFoldDB" id="A0A2M6XDQ0"/>
<evidence type="ECO:0008006" key="3">
    <source>
        <dbReference type="Google" id="ProtNLM"/>
    </source>
</evidence>
<accession>A0A2M6XDQ0</accession>
<protein>
    <recommendedName>
        <fullName evidence="3">Glycosyltransferase subfamily 4-like N-terminal domain-containing protein</fullName>
    </recommendedName>
</protein>
<dbReference type="Proteomes" id="UP000228996">
    <property type="component" value="Unassembled WGS sequence"/>
</dbReference>
<proteinExistence type="predicted"/>
<comment type="caution">
    <text evidence="1">The sequence shown here is derived from an EMBL/GenBank/DDBJ whole genome shotgun (WGS) entry which is preliminary data.</text>
</comment>
<organism evidence="1 2">
    <name type="scientific">Candidatus Shapirobacteria bacterium CG08_land_8_20_14_0_20_39_18</name>
    <dbReference type="NCBI Taxonomy" id="1974883"/>
    <lineage>
        <taxon>Bacteria</taxon>
        <taxon>Candidatus Shapironibacteriota</taxon>
    </lineage>
</organism>
<reference evidence="2" key="1">
    <citation type="submission" date="2017-09" db="EMBL/GenBank/DDBJ databases">
        <title>Depth-based differentiation of microbial function through sediment-hosted aquifers and enrichment of novel symbionts in the deep terrestrial subsurface.</title>
        <authorList>
            <person name="Probst A.J."/>
            <person name="Ladd B."/>
            <person name="Jarett J.K."/>
            <person name="Geller-Mcgrath D.E."/>
            <person name="Sieber C.M.K."/>
            <person name="Emerson J.B."/>
            <person name="Anantharaman K."/>
            <person name="Thomas B.C."/>
            <person name="Malmstrom R."/>
            <person name="Stieglmeier M."/>
            <person name="Klingl A."/>
            <person name="Woyke T."/>
            <person name="Ryan C.M."/>
            <person name="Banfield J.F."/>
        </authorList>
    </citation>
    <scope>NUCLEOTIDE SEQUENCE [LARGE SCALE GENOMIC DNA]</scope>
</reference>
<name>A0A2M6XDQ0_9BACT</name>
<dbReference type="EMBL" id="PEYO01000005">
    <property type="protein sequence ID" value="PIU03811.1"/>
    <property type="molecule type" value="Genomic_DNA"/>
</dbReference>
<evidence type="ECO:0000313" key="2">
    <source>
        <dbReference type="Proteomes" id="UP000228996"/>
    </source>
</evidence>
<dbReference type="Gene3D" id="3.40.50.2000">
    <property type="entry name" value="Glycogen Phosphorylase B"/>
    <property type="match status" value="1"/>
</dbReference>
<dbReference type="SUPFAM" id="SSF53756">
    <property type="entry name" value="UDP-Glycosyltransferase/glycogen phosphorylase"/>
    <property type="match status" value="1"/>
</dbReference>
<gene>
    <name evidence="1" type="ORF">COT44_00830</name>
</gene>
<evidence type="ECO:0000313" key="1">
    <source>
        <dbReference type="EMBL" id="PIU03811.1"/>
    </source>
</evidence>